<dbReference type="PROSITE" id="PS50089">
    <property type="entry name" value="ZF_RING_2"/>
    <property type="match status" value="1"/>
</dbReference>
<keyword evidence="3 6" id="KW-0863">Zinc-finger</keyword>
<reference evidence="9 10" key="1">
    <citation type="submission" date="2020-01" db="EMBL/GenBank/DDBJ databases">
        <authorList>
            <consortium name="DOE Joint Genome Institute"/>
            <person name="Haridas S."/>
            <person name="Albert R."/>
            <person name="Binder M."/>
            <person name="Bloem J."/>
            <person name="Labutti K."/>
            <person name="Salamov A."/>
            <person name="Andreopoulos B."/>
            <person name="Baker S.E."/>
            <person name="Barry K."/>
            <person name="Bills G."/>
            <person name="Bluhm B.H."/>
            <person name="Cannon C."/>
            <person name="Castanera R."/>
            <person name="Culley D.E."/>
            <person name="Daum C."/>
            <person name="Ezra D."/>
            <person name="Gonzalez J.B."/>
            <person name="Henrissat B."/>
            <person name="Kuo A."/>
            <person name="Liang C."/>
            <person name="Lipzen A."/>
            <person name="Lutzoni F."/>
            <person name="Magnuson J."/>
            <person name="Mondo S."/>
            <person name="Nolan M."/>
            <person name="Ohm R."/>
            <person name="Pangilinan J."/>
            <person name="Park H.-J.H."/>
            <person name="Ramirez L."/>
            <person name="Alfaro M."/>
            <person name="Sun H."/>
            <person name="Tritt A."/>
            <person name="Yoshinaga Y."/>
            <person name="Zwiers L.-H.L."/>
            <person name="Turgeon B.G."/>
            <person name="Goodwin S.B."/>
            <person name="Spatafora J.W."/>
            <person name="Crous P.W."/>
            <person name="Grigoriev I.V."/>
        </authorList>
    </citation>
    <scope>NUCLEOTIDE SEQUENCE [LARGE SCALE GENOMIC DNA]</scope>
    <source>
        <strain evidence="9 10">CBS 611.86</strain>
    </source>
</reference>
<evidence type="ECO:0000256" key="2">
    <source>
        <dbReference type="ARBA" id="ARBA00022723"/>
    </source>
</evidence>
<feature type="compositionally biased region" description="Basic and acidic residues" evidence="7">
    <location>
        <begin position="21"/>
        <end position="33"/>
    </location>
</feature>
<proteinExistence type="predicted"/>
<dbReference type="Gene3D" id="3.30.40.10">
    <property type="entry name" value="Zinc/RING finger domain, C3HC4 (zinc finger)"/>
    <property type="match status" value="1"/>
</dbReference>
<dbReference type="GO" id="GO:0008270">
    <property type="term" value="F:zinc ion binding"/>
    <property type="evidence" value="ECO:0007669"/>
    <property type="project" value="UniProtKB-KW"/>
</dbReference>
<dbReference type="Proteomes" id="UP000481861">
    <property type="component" value="Unassembled WGS sequence"/>
</dbReference>
<protein>
    <recommendedName>
        <fullName evidence="8">RING-type domain-containing protein</fullName>
    </recommendedName>
</protein>
<evidence type="ECO:0000313" key="9">
    <source>
        <dbReference type="EMBL" id="KAF2866952.1"/>
    </source>
</evidence>
<dbReference type="OrthoDB" id="8062037at2759"/>
<evidence type="ECO:0000256" key="1">
    <source>
        <dbReference type="ARBA" id="ARBA00004906"/>
    </source>
</evidence>
<organism evidence="9 10">
    <name type="scientific">Massariosphaeria phaeospora</name>
    <dbReference type="NCBI Taxonomy" id="100035"/>
    <lineage>
        <taxon>Eukaryota</taxon>
        <taxon>Fungi</taxon>
        <taxon>Dikarya</taxon>
        <taxon>Ascomycota</taxon>
        <taxon>Pezizomycotina</taxon>
        <taxon>Dothideomycetes</taxon>
        <taxon>Pleosporomycetidae</taxon>
        <taxon>Pleosporales</taxon>
        <taxon>Pleosporales incertae sedis</taxon>
        <taxon>Massariosphaeria</taxon>
    </lineage>
</organism>
<comment type="caution">
    <text evidence="9">The sequence shown here is derived from an EMBL/GenBank/DDBJ whole genome shotgun (WGS) entry which is preliminary data.</text>
</comment>
<feature type="region of interest" description="Disordered" evidence="7">
    <location>
        <begin position="1"/>
        <end position="99"/>
    </location>
</feature>
<keyword evidence="2" id="KW-0479">Metal-binding</keyword>
<keyword evidence="5" id="KW-0862">Zinc</keyword>
<dbReference type="GO" id="GO:0016567">
    <property type="term" value="P:protein ubiquitination"/>
    <property type="evidence" value="ECO:0007669"/>
    <property type="project" value="UniProtKB-UniPathway"/>
</dbReference>
<dbReference type="InterPro" id="IPR024766">
    <property type="entry name" value="Znf_RING_H2"/>
</dbReference>
<evidence type="ECO:0000259" key="8">
    <source>
        <dbReference type="PROSITE" id="PS50089"/>
    </source>
</evidence>
<gene>
    <name evidence="9" type="ORF">BDV95DRAFT_611240</name>
</gene>
<dbReference type="Pfam" id="PF12678">
    <property type="entry name" value="zf-rbx1"/>
    <property type="match status" value="1"/>
</dbReference>
<comment type="pathway">
    <text evidence="1">Protein modification; protein ubiquitination.</text>
</comment>
<keyword evidence="4" id="KW-0833">Ubl conjugation pathway</keyword>
<evidence type="ECO:0000256" key="5">
    <source>
        <dbReference type="ARBA" id="ARBA00022833"/>
    </source>
</evidence>
<name>A0A7C8I378_9PLEO</name>
<feature type="domain" description="RING-type" evidence="8">
    <location>
        <begin position="116"/>
        <end position="139"/>
    </location>
</feature>
<dbReference type="InterPro" id="IPR001841">
    <property type="entry name" value="Znf_RING"/>
</dbReference>
<dbReference type="UniPathway" id="UPA00143"/>
<keyword evidence="10" id="KW-1185">Reference proteome</keyword>
<feature type="compositionally biased region" description="Basic and acidic residues" evidence="7">
    <location>
        <begin position="59"/>
        <end position="84"/>
    </location>
</feature>
<evidence type="ECO:0000256" key="4">
    <source>
        <dbReference type="ARBA" id="ARBA00022786"/>
    </source>
</evidence>
<dbReference type="AlphaFoldDB" id="A0A7C8I378"/>
<evidence type="ECO:0000313" key="10">
    <source>
        <dbReference type="Proteomes" id="UP000481861"/>
    </source>
</evidence>
<dbReference type="SUPFAM" id="SSF57850">
    <property type="entry name" value="RING/U-box"/>
    <property type="match status" value="1"/>
</dbReference>
<evidence type="ECO:0000256" key="7">
    <source>
        <dbReference type="SAM" id="MobiDB-lite"/>
    </source>
</evidence>
<evidence type="ECO:0000256" key="3">
    <source>
        <dbReference type="ARBA" id="ARBA00022771"/>
    </source>
</evidence>
<dbReference type="EMBL" id="JAADJZ010000025">
    <property type="protein sequence ID" value="KAF2866952.1"/>
    <property type="molecule type" value="Genomic_DNA"/>
</dbReference>
<dbReference type="GO" id="GO:0051603">
    <property type="term" value="P:proteolysis involved in protein catabolic process"/>
    <property type="evidence" value="ECO:0007669"/>
    <property type="project" value="UniProtKB-ARBA"/>
</dbReference>
<sequence>MERYTTRTAFWANGLTPFDPVEPRDCDICREPLEGLGDSNSGGKDSHEGGNEDEDDDERGGVELDGDGDRQDGGDEQNGNREQDRGEEEDGHASHDVDVSPYGGLPSHCALRIKSCGHVFGASCLSTWIRTADTCPMCRSVLFEGAWWAELPGGQLGLNIPQWSLTRDETVMLIEDFQRIIAQLQAVGSEQAGAGGTSGAH</sequence>
<dbReference type="InterPro" id="IPR013083">
    <property type="entry name" value="Znf_RING/FYVE/PHD"/>
</dbReference>
<accession>A0A7C8I378</accession>
<evidence type="ECO:0000256" key="6">
    <source>
        <dbReference type="PROSITE-ProRule" id="PRU00175"/>
    </source>
</evidence>